<dbReference type="KEGG" id="mefw:F1737_09595"/>
<dbReference type="Pfam" id="PF13426">
    <property type="entry name" value="PAS_9"/>
    <property type="match status" value="2"/>
</dbReference>
<dbReference type="CDD" id="cd00130">
    <property type="entry name" value="PAS"/>
    <property type="match status" value="1"/>
</dbReference>
<protein>
    <submittedName>
        <fullName evidence="2">PAS domain S-box protein</fullName>
    </submittedName>
</protein>
<reference evidence="2 3" key="1">
    <citation type="submission" date="2019-09" db="EMBL/GenBank/DDBJ databases">
        <title>The complete genome of Methanoplanus sp. FWC-SCC4.</title>
        <authorList>
            <person name="Chen S.-C."/>
            <person name="Zhou Y.-Z."/>
            <person name="Lai M.-C."/>
        </authorList>
    </citation>
    <scope>NUCLEOTIDE SEQUENCE [LARGE SCALE GENOMIC DNA]</scope>
    <source>
        <strain evidence="2 3">FWC-SCC4</strain>
    </source>
</reference>
<dbReference type="AlphaFoldDB" id="A0AA97I330"/>
<dbReference type="SMART" id="SM00091">
    <property type="entry name" value="PAS"/>
    <property type="match status" value="2"/>
</dbReference>
<dbReference type="Proteomes" id="UP001301797">
    <property type="component" value="Chromosome"/>
</dbReference>
<evidence type="ECO:0000313" key="2">
    <source>
        <dbReference type="EMBL" id="WOF16920.1"/>
    </source>
</evidence>
<dbReference type="EMBL" id="CP043875">
    <property type="protein sequence ID" value="WOF16920.1"/>
    <property type="molecule type" value="Genomic_DNA"/>
</dbReference>
<dbReference type="InterPro" id="IPR052155">
    <property type="entry name" value="Biofilm_reg_signaling"/>
</dbReference>
<organism evidence="2 3">
    <name type="scientific">Methanochimaera problematica</name>
    <dbReference type="NCBI Taxonomy" id="2609417"/>
    <lineage>
        <taxon>Archaea</taxon>
        <taxon>Methanobacteriati</taxon>
        <taxon>Methanobacteriota</taxon>
        <taxon>Stenosarchaea group</taxon>
        <taxon>Methanomicrobia</taxon>
        <taxon>Methanomicrobiales</taxon>
        <taxon>Methanomicrobiaceae</taxon>
        <taxon>Methanochimaera</taxon>
    </lineage>
</organism>
<dbReference type="PANTHER" id="PTHR44757">
    <property type="entry name" value="DIGUANYLATE CYCLASE DGCP"/>
    <property type="match status" value="1"/>
</dbReference>
<evidence type="ECO:0000259" key="1">
    <source>
        <dbReference type="PROSITE" id="PS50112"/>
    </source>
</evidence>
<accession>A0AA97I330</accession>
<dbReference type="SUPFAM" id="SSF55785">
    <property type="entry name" value="PYP-like sensor domain (PAS domain)"/>
    <property type="match status" value="2"/>
</dbReference>
<dbReference type="NCBIfam" id="TIGR00229">
    <property type="entry name" value="sensory_box"/>
    <property type="match status" value="1"/>
</dbReference>
<gene>
    <name evidence="2" type="ORF">F1737_09595</name>
</gene>
<proteinExistence type="predicted"/>
<feature type="domain" description="PAS" evidence="1">
    <location>
        <begin position="57"/>
        <end position="104"/>
    </location>
</feature>
<sequence>MDRIQKTPFRDQPLGNMLQNADDYEERLKEIRNRIIGFGEASTRKNYYPELQYKKGELERFRVALDSTSDIVFILNSSTGNIIDANLRACEILGYEKDELLTKSIDDLTDENFFENRVDMEKLRSGTHRIFSSTIWTSRDRGIHMEFNFSMALLGDENFITAVCRDISEREMMEKTIRDSELQYRTTINSLNEVVVVIDPLLNVVIYNHAFEKLCRKTGIENYFSGMPIKEIFQHFHPENRNYTFNEGMFSRFFETNMKFRYGANVTIFSVRNVPIVEKGKLKQSVLYLRDITKYYLLDEMKKEAFMQIDKNMEQFAVLNDHIRNPLQVILGIVDLESPEITQKIIPHVKEIDKLINRLDNGWIESEKVRKMIAKHYGVSLIEKSDIEDAINYLKRNGEDNCSGNPV</sequence>
<name>A0AA97I330_9EURY</name>
<dbReference type="InterPro" id="IPR000014">
    <property type="entry name" value="PAS"/>
</dbReference>
<dbReference type="InterPro" id="IPR035965">
    <property type="entry name" value="PAS-like_dom_sf"/>
</dbReference>
<dbReference type="PROSITE" id="PS50112">
    <property type="entry name" value="PAS"/>
    <property type="match status" value="1"/>
</dbReference>
<dbReference type="PANTHER" id="PTHR44757:SF2">
    <property type="entry name" value="BIOFILM ARCHITECTURE MAINTENANCE PROTEIN MBAA"/>
    <property type="match status" value="1"/>
</dbReference>
<keyword evidence="3" id="KW-1185">Reference proteome</keyword>
<dbReference type="Gene3D" id="3.30.450.20">
    <property type="entry name" value="PAS domain"/>
    <property type="match status" value="2"/>
</dbReference>
<evidence type="ECO:0000313" key="3">
    <source>
        <dbReference type="Proteomes" id="UP001301797"/>
    </source>
</evidence>